<name>A0A5B6UE78_9ROSI</name>
<sequence>MIHATGNAWCLESKTRRVHRGYCIQKTLSCKFQIRISCNEIMTAKTNHLLQLPFCLDPKNERIHLGSILIEEYRFLIAFNPHPNASFIISI</sequence>
<evidence type="ECO:0000313" key="1">
    <source>
        <dbReference type="EMBL" id="KAA3456340.1"/>
    </source>
</evidence>
<dbReference type="EMBL" id="SMMG02000011">
    <property type="protein sequence ID" value="KAA3456340.1"/>
    <property type="molecule type" value="Genomic_DNA"/>
</dbReference>
<proteinExistence type="predicted"/>
<organism evidence="1 2">
    <name type="scientific">Gossypium australe</name>
    <dbReference type="NCBI Taxonomy" id="47621"/>
    <lineage>
        <taxon>Eukaryota</taxon>
        <taxon>Viridiplantae</taxon>
        <taxon>Streptophyta</taxon>
        <taxon>Embryophyta</taxon>
        <taxon>Tracheophyta</taxon>
        <taxon>Spermatophyta</taxon>
        <taxon>Magnoliopsida</taxon>
        <taxon>eudicotyledons</taxon>
        <taxon>Gunneridae</taxon>
        <taxon>Pentapetalae</taxon>
        <taxon>rosids</taxon>
        <taxon>malvids</taxon>
        <taxon>Malvales</taxon>
        <taxon>Malvaceae</taxon>
        <taxon>Malvoideae</taxon>
        <taxon>Gossypium</taxon>
    </lineage>
</organism>
<comment type="caution">
    <text evidence="1">The sequence shown here is derived from an EMBL/GenBank/DDBJ whole genome shotgun (WGS) entry which is preliminary data.</text>
</comment>
<dbReference type="Proteomes" id="UP000325315">
    <property type="component" value="Unassembled WGS sequence"/>
</dbReference>
<keyword evidence="1" id="KW-0675">Receptor</keyword>
<dbReference type="AlphaFoldDB" id="A0A5B6UE78"/>
<protein>
    <submittedName>
        <fullName evidence="1">Signal recognition particle receptor subunit beta-like isoform X1</fullName>
    </submittedName>
</protein>
<evidence type="ECO:0000313" key="2">
    <source>
        <dbReference type="Proteomes" id="UP000325315"/>
    </source>
</evidence>
<dbReference type="OrthoDB" id="41266at2759"/>
<gene>
    <name evidence="1" type="ORF">EPI10_003158</name>
</gene>
<accession>A0A5B6UE78</accession>
<reference evidence="2" key="1">
    <citation type="journal article" date="2019" name="Plant Biotechnol. J.">
        <title>Genome sequencing of the Australian wild diploid species Gossypium australe highlights disease resistance and delayed gland morphogenesis.</title>
        <authorList>
            <person name="Cai Y."/>
            <person name="Cai X."/>
            <person name="Wang Q."/>
            <person name="Wang P."/>
            <person name="Zhang Y."/>
            <person name="Cai C."/>
            <person name="Xu Y."/>
            <person name="Wang K."/>
            <person name="Zhou Z."/>
            <person name="Wang C."/>
            <person name="Geng S."/>
            <person name="Li B."/>
            <person name="Dong Q."/>
            <person name="Hou Y."/>
            <person name="Wang H."/>
            <person name="Ai P."/>
            <person name="Liu Z."/>
            <person name="Yi F."/>
            <person name="Sun M."/>
            <person name="An G."/>
            <person name="Cheng J."/>
            <person name="Zhang Y."/>
            <person name="Shi Q."/>
            <person name="Xie Y."/>
            <person name="Shi X."/>
            <person name="Chang Y."/>
            <person name="Huang F."/>
            <person name="Chen Y."/>
            <person name="Hong S."/>
            <person name="Mi L."/>
            <person name="Sun Q."/>
            <person name="Zhang L."/>
            <person name="Zhou B."/>
            <person name="Peng R."/>
            <person name="Zhang X."/>
            <person name="Liu F."/>
        </authorList>
    </citation>
    <scope>NUCLEOTIDE SEQUENCE [LARGE SCALE GENOMIC DNA]</scope>
    <source>
        <strain evidence="2">cv. PA1801</strain>
    </source>
</reference>
<keyword evidence="2" id="KW-1185">Reference proteome</keyword>